<dbReference type="AlphaFoldDB" id="A0A5Q4BD57"/>
<accession>A0A5Q4BD57</accession>
<proteinExistence type="predicted"/>
<evidence type="ECO:0000313" key="2">
    <source>
        <dbReference type="Proteomes" id="UP000326340"/>
    </source>
</evidence>
<reference evidence="1 2" key="1">
    <citation type="journal article" date="2019" name="Sci. Rep.">
        <title>Colletotrichum shisoi sp. nov., an anthracnose pathogen of Perilla frutescens in Japan: molecular phylogenetic, morphological and genomic evidence.</title>
        <authorList>
            <person name="Gan P."/>
            <person name="Tsushima A."/>
            <person name="Hiroyama R."/>
            <person name="Narusaka M."/>
            <person name="Takano Y."/>
            <person name="Narusaka Y."/>
            <person name="Kawaradani M."/>
            <person name="Damm U."/>
            <person name="Shirasu K."/>
        </authorList>
    </citation>
    <scope>NUCLEOTIDE SEQUENCE [LARGE SCALE GENOMIC DNA]</scope>
    <source>
        <strain evidence="1 2">PG-2018a</strain>
    </source>
</reference>
<protein>
    <submittedName>
        <fullName evidence="1">Uncharacterized protein</fullName>
    </submittedName>
</protein>
<organism evidence="1 2">
    <name type="scientific">Colletotrichum shisoi</name>
    <dbReference type="NCBI Taxonomy" id="2078593"/>
    <lineage>
        <taxon>Eukaryota</taxon>
        <taxon>Fungi</taxon>
        <taxon>Dikarya</taxon>
        <taxon>Ascomycota</taxon>
        <taxon>Pezizomycotina</taxon>
        <taxon>Sordariomycetes</taxon>
        <taxon>Hypocreomycetidae</taxon>
        <taxon>Glomerellales</taxon>
        <taxon>Glomerellaceae</taxon>
        <taxon>Colletotrichum</taxon>
        <taxon>Colletotrichum destructivum species complex</taxon>
    </lineage>
</organism>
<name>A0A5Q4BD57_9PEZI</name>
<dbReference type="Proteomes" id="UP000326340">
    <property type="component" value="Unassembled WGS sequence"/>
</dbReference>
<comment type="caution">
    <text evidence="1">The sequence shown here is derived from an EMBL/GenBank/DDBJ whole genome shotgun (WGS) entry which is preliminary data.</text>
</comment>
<sequence length="85" mass="9036">MAASWPLVCGPVHPLLVIWIVSDLAKWVVVSLHPITPRWARLVSYKIGTASLGGRPQLRVAAASVPWHGVAPITGLLIPAPSAFP</sequence>
<evidence type="ECO:0000313" key="1">
    <source>
        <dbReference type="EMBL" id="TQN64832.1"/>
    </source>
</evidence>
<dbReference type="EMBL" id="PUHP01002006">
    <property type="protein sequence ID" value="TQN64832.1"/>
    <property type="molecule type" value="Genomic_DNA"/>
</dbReference>
<keyword evidence="2" id="KW-1185">Reference proteome</keyword>
<gene>
    <name evidence="1" type="ORF">CSHISOI_10596</name>
</gene>